<feature type="active site" description="Proton donor" evidence="4">
    <location>
        <position position="48"/>
    </location>
</feature>
<dbReference type="Proteomes" id="UP000243579">
    <property type="component" value="Unassembled WGS sequence"/>
</dbReference>
<evidence type="ECO:0000256" key="5">
    <source>
        <dbReference type="PIRSR" id="PIRSR000097-2"/>
    </source>
</evidence>
<dbReference type="PIRSF" id="PIRSF000097">
    <property type="entry name" value="AKR"/>
    <property type="match status" value="1"/>
</dbReference>
<accession>A0A1V9Z3E4</accession>
<evidence type="ECO:0000256" key="2">
    <source>
        <dbReference type="ARBA" id="ARBA00022857"/>
    </source>
</evidence>
<sequence length="290" mass="31540">MKMVKLATGAEIPAIGIGTYRLRGADAERVVYDAVRIGYRHIDTASVYQNEQYVGAAIRRLIAEGVVARHELFVTTKVSPKFMGYDKTQACVAQSLRDLGLNYVDLMLVHWPGTQGLRSDDPAQKANRIGSLRALADGFAAGHLKAVGVSNFNPAHFDGIESFPVHVNQFEFHPLLFTAETQALMQFCAAKNIAIEAYTCLGEGTLLNATEFPEVAAVAASAGCTKAQVLIAWALQHGCIVMPKASSVERLRENLDANKVVLTADHVATIDAIVRRVGRRKFCWDPSTIA</sequence>
<dbReference type="AlphaFoldDB" id="A0A1V9Z3E4"/>
<dbReference type="InterPro" id="IPR018170">
    <property type="entry name" value="Aldo/ket_reductase_CS"/>
</dbReference>
<evidence type="ECO:0000256" key="3">
    <source>
        <dbReference type="ARBA" id="ARBA00023002"/>
    </source>
</evidence>
<protein>
    <submittedName>
        <fullName evidence="8">Aldo-keto reductase</fullName>
    </submittedName>
</protein>
<feature type="domain" description="NADP-dependent oxidoreductase" evidence="7">
    <location>
        <begin position="15"/>
        <end position="274"/>
    </location>
</feature>
<dbReference type="PANTHER" id="PTHR43827:SF3">
    <property type="entry name" value="NADP-DEPENDENT OXIDOREDUCTASE DOMAIN-CONTAINING PROTEIN"/>
    <property type="match status" value="1"/>
</dbReference>
<comment type="caution">
    <text evidence="8">The sequence shown here is derived from an EMBL/GenBank/DDBJ whole genome shotgun (WGS) entry which is preliminary data.</text>
</comment>
<evidence type="ECO:0000313" key="9">
    <source>
        <dbReference type="Proteomes" id="UP000243579"/>
    </source>
</evidence>
<feature type="site" description="Lowers pKa of active site Tyr" evidence="6">
    <location>
        <position position="77"/>
    </location>
</feature>
<feature type="binding site" evidence="5">
    <location>
        <position position="110"/>
    </location>
    <ligand>
        <name>substrate</name>
    </ligand>
</feature>
<dbReference type="GO" id="GO:0016616">
    <property type="term" value="F:oxidoreductase activity, acting on the CH-OH group of donors, NAD or NADP as acceptor"/>
    <property type="evidence" value="ECO:0007669"/>
    <property type="project" value="UniProtKB-ARBA"/>
</dbReference>
<keyword evidence="3" id="KW-0560">Oxidoreductase</keyword>
<evidence type="ECO:0000313" key="8">
    <source>
        <dbReference type="EMBL" id="OQR92519.1"/>
    </source>
</evidence>
<dbReference type="InterPro" id="IPR023210">
    <property type="entry name" value="NADP_OxRdtase_dom"/>
</dbReference>
<evidence type="ECO:0000256" key="1">
    <source>
        <dbReference type="ARBA" id="ARBA00007905"/>
    </source>
</evidence>
<dbReference type="STRING" id="1202772.A0A1V9Z3E4"/>
<dbReference type="Pfam" id="PF00248">
    <property type="entry name" value="Aldo_ket_red"/>
    <property type="match status" value="1"/>
</dbReference>
<evidence type="ECO:0000256" key="4">
    <source>
        <dbReference type="PIRSR" id="PIRSR000097-1"/>
    </source>
</evidence>
<dbReference type="PANTHER" id="PTHR43827">
    <property type="entry name" value="2,5-DIKETO-D-GLUCONIC ACID REDUCTASE"/>
    <property type="match status" value="1"/>
</dbReference>
<dbReference type="PROSITE" id="PS00798">
    <property type="entry name" value="ALDOKETO_REDUCTASE_1"/>
    <property type="match status" value="1"/>
</dbReference>
<dbReference type="EMBL" id="JNBR01000455">
    <property type="protein sequence ID" value="OQR92519.1"/>
    <property type="molecule type" value="Genomic_DNA"/>
</dbReference>
<keyword evidence="9" id="KW-1185">Reference proteome</keyword>
<name>A0A1V9Z3E4_ACHHY</name>
<proteinExistence type="inferred from homology"/>
<evidence type="ECO:0000259" key="7">
    <source>
        <dbReference type="Pfam" id="PF00248"/>
    </source>
</evidence>
<dbReference type="OrthoDB" id="416253at2759"/>
<dbReference type="CDD" id="cd19136">
    <property type="entry name" value="AKR_DrGR-like"/>
    <property type="match status" value="1"/>
</dbReference>
<evidence type="ECO:0000256" key="6">
    <source>
        <dbReference type="PIRSR" id="PIRSR000097-3"/>
    </source>
</evidence>
<organism evidence="8 9">
    <name type="scientific">Achlya hypogyna</name>
    <name type="common">Oomycete</name>
    <name type="synonym">Protoachlya hypogyna</name>
    <dbReference type="NCBI Taxonomy" id="1202772"/>
    <lineage>
        <taxon>Eukaryota</taxon>
        <taxon>Sar</taxon>
        <taxon>Stramenopiles</taxon>
        <taxon>Oomycota</taxon>
        <taxon>Saprolegniomycetes</taxon>
        <taxon>Saprolegniales</taxon>
        <taxon>Achlyaceae</taxon>
        <taxon>Achlya</taxon>
    </lineage>
</organism>
<dbReference type="PRINTS" id="PR00069">
    <property type="entry name" value="ALDKETRDTASE"/>
</dbReference>
<gene>
    <name evidence="8" type="ORF">ACHHYP_03602</name>
</gene>
<dbReference type="Gene3D" id="3.20.20.100">
    <property type="entry name" value="NADP-dependent oxidoreductase domain"/>
    <property type="match status" value="1"/>
</dbReference>
<dbReference type="SUPFAM" id="SSF51430">
    <property type="entry name" value="NAD(P)-linked oxidoreductase"/>
    <property type="match status" value="1"/>
</dbReference>
<dbReference type="InterPro" id="IPR036812">
    <property type="entry name" value="NAD(P)_OxRdtase_dom_sf"/>
</dbReference>
<keyword evidence="2" id="KW-0521">NADP</keyword>
<reference evidence="8 9" key="1">
    <citation type="journal article" date="2014" name="Genome Biol. Evol.">
        <title>The secreted proteins of Achlya hypogyna and Thraustotheca clavata identify the ancestral oomycete secretome and reveal gene acquisitions by horizontal gene transfer.</title>
        <authorList>
            <person name="Misner I."/>
            <person name="Blouin N."/>
            <person name="Leonard G."/>
            <person name="Richards T.A."/>
            <person name="Lane C.E."/>
        </authorList>
    </citation>
    <scope>NUCLEOTIDE SEQUENCE [LARGE SCALE GENOMIC DNA]</scope>
    <source>
        <strain evidence="8 9">ATCC 48635</strain>
    </source>
</reference>
<dbReference type="InterPro" id="IPR020471">
    <property type="entry name" value="AKR"/>
</dbReference>
<comment type="similarity">
    <text evidence="1">Belongs to the aldo/keto reductase family.</text>
</comment>